<proteinExistence type="inferred from homology"/>
<keyword evidence="5 7" id="KW-1133">Transmembrane helix</keyword>
<reference evidence="8 9" key="1">
    <citation type="submission" date="2020-02" db="EMBL/GenBank/DDBJ databases">
        <authorList>
            <person name="Li X.-J."/>
            <person name="Han X.-M."/>
        </authorList>
    </citation>
    <scope>NUCLEOTIDE SEQUENCE [LARGE SCALE GENOMIC DNA]</scope>
    <source>
        <strain evidence="8 9">CCTCC AB 2017055</strain>
    </source>
</reference>
<dbReference type="PANTHER" id="PTHR34583">
    <property type="entry name" value="ANTIPORTER SUBUNIT MNHC2-RELATED"/>
    <property type="match status" value="1"/>
</dbReference>
<evidence type="ECO:0000313" key="8">
    <source>
        <dbReference type="EMBL" id="NEE02010.1"/>
    </source>
</evidence>
<name>A0A6L9SDB9_9ACTN</name>
<dbReference type="GO" id="GO:0005886">
    <property type="term" value="C:plasma membrane"/>
    <property type="evidence" value="ECO:0007669"/>
    <property type="project" value="UniProtKB-SubCell"/>
</dbReference>
<gene>
    <name evidence="8" type="ORF">G1H10_17690</name>
</gene>
<evidence type="ECO:0000256" key="1">
    <source>
        <dbReference type="ARBA" id="ARBA00004651"/>
    </source>
</evidence>
<evidence type="ECO:0000313" key="9">
    <source>
        <dbReference type="Proteomes" id="UP000475214"/>
    </source>
</evidence>
<keyword evidence="3" id="KW-1003">Cell membrane</keyword>
<dbReference type="EMBL" id="JAAGOA010000012">
    <property type="protein sequence ID" value="NEE02010.1"/>
    <property type="molecule type" value="Genomic_DNA"/>
</dbReference>
<evidence type="ECO:0000256" key="6">
    <source>
        <dbReference type="ARBA" id="ARBA00023136"/>
    </source>
</evidence>
<dbReference type="InterPro" id="IPR039428">
    <property type="entry name" value="NUOK/Mnh_C1-like"/>
</dbReference>
<dbReference type="Pfam" id="PF00420">
    <property type="entry name" value="Oxidored_q2"/>
    <property type="match status" value="1"/>
</dbReference>
<dbReference type="Proteomes" id="UP000475214">
    <property type="component" value="Unassembled WGS sequence"/>
</dbReference>
<keyword evidence="4 7" id="KW-0812">Transmembrane</keyword>
<comment type="caution">
    <text evidence="8">The sequence shown here is derived from an EMBL/GenBank/DDBJ whole genome shotgun (WGS) entry which is preliminary data.</text>
</comment>
<dbReference type="AlphaFoldDB" id="A0A6L9SDB9"/>
<evidence type="ECO:0000256" key="2">
    <source>
        <dbReference type="ARBA" id="ARBA00010388"/>
    </source>
</evidence>
<sequence>MNATNLSLALTIGVLYACGSYLLMQRALLRVVLGFVLFGHGANLLLLLAGGEARPVPHAGTTAPGEASDPLPQAMAITAVVITFGTTALLLALVHRAIVLHGDDLHASHTLPPPAGKGDQP</sequence>
<evidence type="ECO:0000256" key="3">
    <source>
        <dbReference type="ARBA" id="ARBA00022475"/>
    </source>
</evidence>
<keyword evidence="9" id="KW-1185">Reference proteome</keyword>
<organism evidence="8 9">
    <name type="scientific">Phytoactinopolyspora halotolerans</name>
    <dbReference type="NCBI Taxonomy" id="1981512"/>
    <lineage>
        <taxon>Bacteria</taxon>
        <taxon>Bacillati</taxon>
        <taxon>Actinomycetota</taxon>
        <taxon>Actinomycetes</taxon>
        <taxon>Jiangellales</taxon>
        <taxon>Jiangellaceae</taxon>
        <taxon>Phytoactinopolyspora</taxon>
    </lineage>
</organism>
<dbReference type="PANTHER" id="PTHR34583:SF2">
    <property type="entry name" value="ANTIPORTER SUBUNIT MNHC2-RELATED"/>
    <property type="match status" value="1"/>
</dbReference>
<comment type="subcellular location">
    <subcellularLocation>
        <location evidence="1">Cell membrane</location>
        <topology evidence="1">Multi-pass membrane protein</topology>
    </subcellularLocation>
</comment>
<dbReference type="InterPro" id="IPR050601">
    <property type="entry name" value="CPA3_antiporter_subunitC"/>
</dbReference>
<evidence type="ECO:0000256" key="4">
    <source>
        <dbReference type="ARBA" id="ARBA00022692"/>
    </source>
</evidence>
<dbReference type="RefSeq" id="WP_163740181.1">
    <property type="nucleotide sequence ID" value="NZ_JAAGOA010000012.1"/>
</dbReference>
<accession>A0A6L9SDB9</accession>
<feature type="transmembrane region" description="Helical" evidence="7">
    <location>
        <begin position="31"/>
        <end position="51"/>
    </location>
</feature>
<dbReference type="Gene3D" id="1.10.287.3510">
    <property type="match status" value="1"/>
</dbReference>
<feature type="transmembrane region" description="Helical" evidence="7">
    <location>
        <begin position="6"/>
        <end position="24"/>
    </location>
</feature>
<evidence type="ECO:0000256" key="7">
    <source>
        <dbReference type="SAM" id="Phobius"/>
    </source>
</evidence>
<evidence type="ECO:0000256" key="5">
    <source>
        <dbReference type="ARBA" id="ARBA00022989"/>
    </source>
</evidence>
<comment type="similarity">
    <text evidence="2">Belongs to the CPA3 antiporters (TC 2.A.63) subunit C family.</text>
</comment>
<keyword evidence="6 7" id="KW-0472">Membrane</keyword>
<feature type="transmembrane region" description="Helical" evidence="7">
    <location>
        <begin position="71"/>
        <end position="94"/>
    </location>
</feature>
<protein>
    <submittedName>
        <fullName evidence="8">Sodium:proton antiporter</fullName>
    </submittedName>
</protein>